<dbReference type="InterPro" id="IPR016680">
    <property type="entry name" value="NDUFA8"/>
</dbReference>
<keyword evidence="6" id="KW-0677">Repeat</keyword>
<dbReference type="Proteomes" id="UP000247409">
    <property type="component" value="Unassembled WGS sequence"/>
</dbReference>
<evidence type="ECO:0000256" key="5">
    <source>
        <dbReference type="ARBA" id="ARBA00022660"/>
    </source>
</evidence>
<proteinExistence type="inferred from homology"/>
<comment type="caution">
    <text evidence="10">The sequence shown here is derived from an EMBL/GenBank/DDBJ whole genome shotgun (WGS) entry which is preliminary data.</text>
</comment>
<evidence type="ECO:0000256" key="3">
    <source>
        <dbReference type="ARBA" id="ARBA00010705"/>
    </source>
</evidence>
<dbReference type="PROSITE" id="PS51808">
    <property type="entry name" value="CHCH"/>
    <property type="match status" value="1"/>
</dbReference>
<dbReference type="OrthoDB" id="276296at2759"/>
<protein>
    <submittedName>
        <fullName evidence="10">NADH dehydrogenase [ubiquinone] 1 alpha subcomplex subunit 8-B</fullName>
    </submittedName>
</protein>
<comment type="function">
    <text evidence="1">Accessory subunit of the mitochondrial membrane respiratory chain NADH dehydrogenase (Complex I), that is believed not to be involved in catalysis. Complex I functions in the transfer of electrons from NADH to the respiratory chain. The immediate electron acceptor for the enzyme is believed to be ubiquinone.</text>
</comment>
<evidence type="ECO:0000256" key="1">
    <source>
        <dbReference type="ARBA" id="ARBA00003195"/>
    </source>
</evidence>
<evidence type="ECO:0000256" key="7">
    <source>
        <dbReference type="ARBA" id="ARBA00022982"/>
    </source>
</evidence>
<name>A0A2V3J433_9FLOR</name>
<dbReference type="STRING" id="448386.A0A2V3J433"/>
<keyword evidence="4" id="KW-0813">Transport</keyword>
<keyword evidence="10" id="KW-0830">Ubiquinone</keyword>
<keyword evidence="11" id="KW-1185">Reference proteome</keyword>
<keyword evidence="7" id="KW-0249">Electron transport</keyword>
<dbReference type="GO" id="GO:0005739">
    <property type="term" value="C:mitochondrion"/>
    <property type="evidence" value="ECO:0007669"/>
    <property type="project" value="UniProtKB-SubCell"/>
</dbReference>
<comment type="similarity">
    <text evidence="3">Belongs to the complex I NDUFA8 subunit family.</text>
</comment>
<keyword evidence="5" id="KW-0679">Respiratory chain</keyword>
<gene>
    <name evidence="10" type="ORF">BWQ96_01088</name>
</gene>
<evidence type="ECO:0000256" key="8">
    <source>
        <dbReference type="ARBA" id="ARBA00023128"/>
    </source>
</evidence>
<dbReference type="AlphaFoldDB" id="A0A2V3J433"/>
<comment type="subcellular location">
    <subcellularLocation>
        <location evidence="2">Mitochondrion</location>
    </subcellularLocation>
</comment>
<evidence type="ECO:0000256" key="9">
    <source>
        <dbReference type="ARBA" id="ARBA00023157"/>
    </source>
</evidence>
<keyword evidence="8" id="KW-0496">Mitochondrion</keyword>
<sequence length="116" mass="12473">MATSSVLYAAAKEIGATCDAENRAFLKCKNADEDPAACLDKGEAVQSCALGVLKSAMATCQKTFQSYATCLDNQISQEYMFERCRKQESAFAECRQKANSSASVVAATPKDPSPRE</sequence>
<evidence type="ECO:0000256" key="2">
    <source>
        <dbReference type="ARBA" id="ARBA00004173"/>
    </source>
</evidence>
<dbReference type="EMBL" id="NBIV01000008">
    <property type="protein sequence ID" value="PXF49139.1"/>
    <property type="molecule type" value="Genomic_DNA"/>
</dbReference>
<dbReference type="PANTHER" id="PTHR13344">
    <property type="entry name" value="NADH-UBIQUINONE OXIDOREDUCTASE"/>
    <property type="match status" value="1"/>
</dbReference>
<evidence type="ECO:0000256" key="6">
    <source>
        <dbReference type="ARBA" id="ARBA00022737"/>
    </source>
</evidence>
<keyword evidence="9" id="KW-1015">Disulfide bond</keyword>
<evidence type="ECO:0000256" key="4">
    <source>
        <dbReference type="ARBA" id="ARBA00022448"/>
    </source>
</evidence>
<dbReference type="GO" id="GO:0006120">
    <property type="term" value="P:mitochondrial electron transport, NADH to ubiquinone"/>
    <property type="evidence" value="ECO:0007669"/>
    <property type="project" value="InterPro"/>
</dbReference>
<evidence type="ECO:0000313" key="10">
    <source>
        <dbReference type="EMBL" id="PXF49139.1"/>
    </source>
</evidence>
<reference evidence="10 11" key="1">
    <citation type="journal article" date="2018" name="Mol. Biol. Evol.">
        <title>Analysis of the draft genome of the red seaweed Gracilariopsis chorda provides insights into genome size evolution in Rhodophyta.</title>
        <authorList>
            <person name="Lee J."/>
            <person name="Yang E.C."/>
            <person name="Graf L."/>
            <person name="Yang J.H."/>
            <person name="Qiu H."/>
            <person name="Zel Zion U."/>
            <person name="Chan C.X."/>
            <person name="Stephens T.G."/>
            <person name="Weber A.P.M."/>
            <person name="Boo G.H."/>
            <person name="Boo S.M."/>
            <person name="Kim K.M."/>
            <person name="Shin Y."/>
            <person name="Jung M."/>
            <person name="Lee S.J."/>
            <person name="Yim H.S."/>
            <person name="Lee J.H."/>
            <person name="Bhattacharya D."/>
            <person name="Yoon H.S."/>
        </authorList>
    </citation>
    <scope>NUCLEOTIDE SEQUENCE [LARGE SCALE GENOMIC DNA]</scope>
    <source>
        <strain evidence="10 11">SKKU-2015</strain>
        <tissue evidence="10">Whole body</tissue>
    </source>
</reference>
<accession>A0A2V3J433</accession>
<evidence type="ECO:0000313" key="11">
    <source>
        <dbReference type="Proteomes" id="UP000247409"/>
    </source>
</evidence>
<dbReference type="PANTHER" id="PTHR13344:SF0">
    <property type="entry name" value="NADH DEHYDROGENASE [UBIQUINONE] 1 ALPHA SUBCOMPLEX SUBUNIT 8"/>
    <property type="match status" value="1"/>
</dbReference>
<organism evidence="10 11">
    <name type="scientific">Gracilariopsis chorda</name>
    <dbReference type="NCBI Taxonomy" id="448386"/>
    <lineage>
        <taxon>Eukaryota</taxon>
        <taxon>Rhodophyta</taxon>
        <taxon>Florideophyceae</taxon>
        <taxon>Rhodymeniophycidae</taxon>
        <taxon>Gracilariales</taxon>
        <taxon>Gracilariaceae</taxon>
        <taxon>Gracilariopsis</taxon>
    </lineage>
</organism>